<accession>A0AAE9CZP3</accession>
<organism evidence="2 3">
    <name type="scientific">Caenorhabditis briggsae</name>
    <dbReference type="NCBI Taxonomy" id="6238"/>
    <lineage>
        <taxon>Eukaryota</taxon>
        <taxon>Metazoa</taxon>
        <taxon>Ecdysozoa</taxon>
        <taxon>Nematoda</taxon>
        <taxon>Chromadorea</taxon>
        <taxon>Rhabditida</taxon>
        <taxon>Rhabditina</taxon>
        <taxon>Rhabditomorpha</taxon>
        <taxon>Rhabditoidea</taxon>
        <taxon>Rhabditidae</taxon>
        <taxon>Peloderinae</taxon>
        <taxon>Caenorhabditis</taxon>
    </lineage>
</organism>
<evidence type="ECO:0000256" key="1">
    <source>
        <dbReference type="SAM" id="MobiDB-lite"/>
    </source>
</evidence>
<feature type="region of interest" description="Disordered" evidence="1">
    <location>
        <begin position="117"/>
        <end position="147"/>
    </location>
</feature>
<evidence type="ECO:0000313" key="3">
    <source>
        <dbReference type="Proteomes" id="UP000827892"/>
    </source>
</evidence>
<protein>
    <submittedName>
        <fullName evidence="2">Uncharacterized protein</fullName>
    </submittedName>
</protein>
<name>A0AAE9CZP3_CAEBR</name>
<proteinExistence type="predicted"/>
<sequence>MKSVQDSIDTIKALSESLPPEDVLRLSDIRHEVMTVGEIFGIFGRVALDKKQTSKTGSSKTEKKVEVVSKEMTFEEKRKLFQAEFPNKVSPERRARARDILNSIAQNLHEYLPNPALSASSDPQVTGNGSIDLKSTPVSSTAPSTEFLPSVDNRNTSFFSLEHIFPEVRLVGDGKPMPPTRVPVQPQLLTSRSWPSSTDSEESILALTAPRVKSSVFENVPQEVNSRFNGTFKFGNHDNFSKMSYDAAYSNDTQSESVNTVYEGTVGTPLMYDSELGTPLLTCVE</sequence>
<dbReference type="EMBL" id="CP090895">
    <property type="protein sequence ID" value="ULT87720.1"/>
    <property type="molecule type" value="Genomic_DNA"/>
</dbReference>
<dbReference type="KEGG" id="cbr:CBG_17876"/>
<dbReference type="AlphaFoldDB" id="A0AAE9CZP3"/>
<evidence type="ECO:0000313" key="2">
    <source>
        <dbReference type="EMBL" id="ULT87720.1"/>
    </source>
</evidence>
<dbReference type="Proteomes" id="UP000827892">
    <property type="component" value="Chromosome V"/>
</dbReference>
<gene>
    <name evidence="2" type="ORF">L3Y34_007117</name>
</gene>
<reference evidence="2 3" key="1">
    <citation type="submission" date="2022-02" db="EMBL/GenBank/DDBJ databases">
        <title>Chromosome-level reference genomes for two strains of Caenorhabditis briggsae: an improved platform for comparative genomics.</title>
        <authorList>
            <person name="Stevens L."/>
            <person name="Andersen E.C."/>
        </authorList>
    </citation>
    <scope>NUCLEOTIDE SEQUENCE [LARGE SCALE GENOMIC DNA]</scope>
    <source>
        <strain evidence="2">QX1410_ONT</strain>
        <tissue evidence="2">Whole-organism</tissue>
    </source>
</reference>
<feature type="compositionally biased region" description="Polar residues" evidence="1">
    <location>
        <begin position="117"/>
        <end position="129"/>
    </location>
</feature>
<dbReference type="OMA" id="HEYLPNP"/>